<dbReference type="InterPro" id="IPR024775">
    <property type="entry name" value="DinB-like"/>
</dbReference>
<dbReference type="AlphaFoldDB" id="A0A3Q9UQC1"/>
<evidence type="ECO:0000313" key="3">
    <source>
        <dbReference type="Proteomes" id="UP000285317"/>
    </source>
</evidence>
<sequence>MTAAIDLLRDAFDRVHGTVHAVLDDSTPERLGFRADAQANSAAWLVWHLTRVQDDHLAPLAGREQLWISGGFHERSGLPFPAETNGYGMEPAEVAALAAVPAELLAEYYDAVHEQTLAYLDTLEDADLARVVDEDWDPPVTLAVRLVSVIDDDTQHAGQAAFSAGLAERAGL</sequence>
<evidence type="ECO:0000259" key="1">
    <source>
        <dbReference type="Pfam" id="PF12867"/>
    </source>
</evidence>
<dbReference type="NCBIfam" id="NF047843">
    <property type="entry name" value="MST_Rv0443"/>
    <property type="match status" value="1"/>
</dbReference>
<organism evidence="2 3">
    <name type="scientific">Rathayibacter festucae DSM 15932</name>
    <dbReference type="NCBI Taxonomy" id="1328866"/>
    <lineage>
        <taxon>Bacteria</taxon>
        <taxon>Bacillati</taxon>
        <taxon>Actinomycetota</taxon>
        <taxon>Actinomycetes</taxon>
        <taxon>Micrococcales</taxon>
        <taxon>Microbacteriaceae</taxon>
        <taxon>Rathayibacter</taxon>
    </lineage>
</organism>
<dbReference type="Pfam" id="PF12867">
    <property type="entry name" value="DinB_2"/>
    <property type="match status" value="1"/>
</dbReference>
<name>A0A3Q9UQC1_9MICO</name>
<gene>
    <name evidence="2" type="ORF">C1I64_01955</name>
</gene>
<accession>A0A3Q9UQC1</accession>
<dbReference type="Gene3D" id="1.20.120.450">
    <property type="entry name" value="dinb family like domain"/>
    <property type="match status" value="1"/>
</dbReference>
<dbReference type="EMBL" id="CP028137">
    <property type="protein sequence ID" value="AZZ50933.1"/>
    <property type="molecule type" value="Genomic_DNA"/>
</dbReference>
<dbReference type="InterPro" id="IPR034660">
    <property type="entry name" value="DinB/YfiT-like"/>
</dbReference>
<dbReference type="Proteomes" id="UP000285317">
    <property type="component" value="Chromosome"/>
</dbReference>
<feature type="domain" description="DinB-like" evidence="1">
    <location>
        <begin position="11"/>
        <end position="160"/>
    </location>
</feature>
<reference evidence="2 3" key="1">
    <citation type="submission" date="2018-03" db="EMBL/GenBank/DDBJ databases">
        <title>Bacteriophage NCPPB3778 and a type I-E CRISPR drive the evolution of the US Biological Select Agent, Rathayibacter toxicus.</title>
        <authorList>
            <person name="Davis E.W.II."/>
            <person name="Tabima J.F."/>
            <person name="Weisberg A.J."/>
            <person name="Dantas Lopes L."/>
            <person name="Wiseman M.S."/>
            <person name="Wiseman M.S."/>
            <person name="Pupko T."/>
            <person name="Belcher M.S."/>
            <person name="Sechler A.J."/>
            <person name="Tancos M.A."/>
            <person name="Schroeder B.K."/>
            <person name="Murray T.D."/>
            <person name="Luster D.G."/>
            <person name="Schneider W.L."/>
            <person name="Rogers E."/>
            <person name="Andreote F.D."/>
            <person name="Grunwald N.J."/>
            <person name="Putnam M.L."/>
            <person name="Chang J.H."/>
        </authorList>
    </citation>
    <scope>NUCLEOTIDE SEQUENCE [LARGE SCALE GENOMIC DNA]</scope>
    <source>
        <strain evidence="2 3">DSM 15932</strain>
    </source>
</reference>
<dbReference type="RefSeq" id="WP_127886029.1">
    <property type="nucleotide sequence ID" value="NZ_CP028137.1"/>
</dbReference>
<dbReference type="KEGG" id="rfs:C1I64_01955"/>
<protein>
    <recommendedName>
        <fullName evidence="1">DinB-like domain-containing protein</fullName>
    </recommendedName>
</protein>
<proteinExistence type="predicted"/>
<evidence type="ECO:0000313" key="2">
    <source>
        <dbReference type="EMBL" id="AZZ50933.1"/>
    </source>
</evidence>
<dbReference type="SUPFAM" id="SSF109854">
    <property type="entry name" value="DinB/YfiT-like putative metalloenzymes"/>
    <property type="match status" value="1"/>
</dbReference>